<comment type="caution">
    <text evidence="1">The sequence shown here is derived from an EMBL/GenBank/DDBJ whole genome shotgun (WGS) entry which is preliminary data.</text>
</comment>
<dbReference type="Pfam" id="PF08922">
    <property type="entry name" value="DUF1905"/>
    <property type="match status" value="1"/>
</dbReference>
<proteinExistence type="predicted"/>
<dbReference type="Proteomes" id="UP000295633">
    <property type="component" value="Unassembled WGS sequence"/>
</dbReference>
<gene>
    <name evidence="1" type="ORF">E2R54_11880</name>
</gene>
<dbReference type="InterPro" id="IPR037079">
    <property type="entry name" value="AF2212/PG0164-like_sf"/>
</dbReference>
<protein>
    <submittedName>
        <fullName evidence="1">DUF1905 domain-containing protein</fullName>
    </submittedName>
</protein>
<organism evidence="1 2">
    <name type="scientific">Microbacterium oleivorans</name>
    <dbReference type="NCBI Taxonomy" id="273677"/>
    <lineage>
        <taxon>Bacteria</taxon>
        <taxon>Bacillati</taxon>
        <taxon>Actinomycetota</taxon>
        <taxon>Actinomycetes</taxon>
        <taxon>Micrococcales</taxon>
        <taxon>Microbacteriaceae</taxon>
        <taxon>Microbacterium</taxon>
    </lineage>
</organism>
<dbReference type="Gene3D" id="2.40.30.100">
    <property type="entry name" value="AF2212/PG0164-like"/>
    <property type="match status" value="1"/>
</dbReference>
<dbReference type="AlphaFoldDB" id="A0A4R5YHN2"/>
<evidence type="ECO:0000313" key="1">
    <source>
        <dbReference type="EMBL" id="TDL43879.1"/>
    </source>
</evidence>
<dbReference type="InterPro" id="IPR015018">
    <property type="entry name" value="DUF1905"/>
</dbReference>
<dbReference type="SUPFAM" id="SSF141694">
    <property type="entry name" value="AF2212/PG0164-like"/>
    <property type="match status" value="1"/>
</dbReference>
<sequence length="150" mass="15977">MTLHVRTVLPKNGPATAIELTDEQVEDLGGGKRAAVVVTIDGRTARLRLGVMGGRTLIGLSKAARAELGVEIGDEVDAQIDLDGEERAIEVPEDLGRALDAEPQVRAAFDALAPSRRKEMVRSVVEAKKAETREKRIASAVDSLRSPGSV</sequence>
<dbReference type="Pfam" id="PF13376">
    <property type="entry name" value="OmdA"/>
    <property type="match status" value="1"/>
</dbReference>
<name>A0A4R5YHN2_9MICO</name>
<dbReference type="EMBL" id="SMZX01000002">
    <property type="protein sequence ID" value="TDL43879.1"/>
    <property type="molecule type" value="Genomic_DNA"/>
</dbReference>
<accession>A0A4R5YHN2</accession>
<evidence type="ECO:0000313" key="2">
    <source>
        <dbReference type="Proteomes" id="UP000295633"/>
    </source>
</evidence>
<dbReference type="RefSeq" id="WP_091354683.1">
    <property type="nucleotide sequence ID" value="NZ_SMZX01000002.1"/>
</dbReference>
<reference evidence="1 2" key="1">
    <citation type="submission" date="2019-03" db="EMBL/GenBank/DDBJ databases">
        <title>Genome Sequencing and Assembly of Various Microbes Isolated from Partially Reclaimed Soil and Acid Mine Drainage (AMD) Site.</title>
        <authorList>
            <person name="Steinbock B."/>
            <person name="Bechtold R."/>
            <person name="Sevigny J.L."/>
            <person name="Thomas D."/>
            <person name="Cuthill L.R."/>
            <person name="Aveiro Johannsen E.J."/>
            <person name="Thomas K."/>
            <person name="Ghosh A."/>
        </authorList>
    </citation>
    <scope>NUCLEOTIDE SEQUENCE [LARGE SCALE GENOMIC DNA]</scope>
    <source>
        <strain evidence="1 2">F-B2</strain>
    </source>
</reference>
<dbReference type="STRING" id="273677.BW34_02155"/>